<proteinExistence type="predicted"/>
<accession>A0A915J2D0</accession>
<protein>
    <submittedName>
        <fullName evidence="2">Uncharacterized protein</fullName>
    </submittedName>
</protein>
<reference evidence="2" key="1">
    <citation type="submission" date="2022-11" db="UniProtKB">
        <authorList>
            <consortium name="WormBaseParasite"/>
        </authorList>
    </citation>
    <scope>IDENTIFICATION</scope>
</reference>
<dbReference type="AlphaFoldDB" id="A0A915J2D0"/>
<dbReference type="Proteomes" id="UP000887565">
    <property type="component" value="Unplaced"/>
</dbReference>
<dbReference type="WBParaSite" id="nRc.2.0.1.t20033-RA">
    <property type="protein sequence ID" value="nRc.2.0.1.t20033-RA"/>
    <property type="gene ID" value="nRc.2.0.1.g20033"/>
</dbReference>
<organism evidence="1 2">
    <name type="scientific">Romanomermis culicivorax</name>
    <name type="common">Nematode worm</name>
    <dbReference type="NCBI Taxonomy" id="13658"/>
    <lineage>
        <taxon>Eukaryota</taxon>
        <taxon>Metazoa</taxon>
        <taxon>Ecdysozoa</taxon>
        <taxon>Nematoda</taxon>
        <taxon>Enoplea</taxon>
        <taxon>Dorylaimia</taxon>
        <taxon>Mermithida</taxon>
        <taxon>Mermithoidea</taxon>
        <taxon>Mermithidae</taxon>
        <taxon>Romanomermis</taxon>
    </lineage>
</organism>
<evidence type="ECO:0000313" key="2">
    <source>
        <dbReference type="WBParaSite" id="nRc.2.0.1.t20033-RA"/>
    </source>
</evidence>
<evidence type="ECO:0000313" key="1">
    <source>
        <dbReference type="Proteomes" id="UP000887565"/>
    </source>
</evidence>
<sequence length="105" mass="11838">SCRKSREVVESYKVIKKIVKKVVENIRKLLKVVNLSNKVLKSFMMNAVINGADAGTIGNIDCKILLNHGLILISAKHIDCDPNYIHVNEKRVKECGYFAIKSRVI</sequence>
<name>A0A915J2D0_ROMCU</name>
<keyword evidence="1" id="KW-1185">Reference proteome</keyword>